<name>A0A378L6A4_9GAMM</name>
<gene>
    <name evidence="1" type="ORF">Lstg_1724</name>
    <name evidence="2" type="ORF">NCTC11991_00830</name>
</gene>
<dbReference type="EMBL" id="UGOY01000001">
    <property type="protein sequence ID" value="STY22247.1"/>
    <property type="molecule type" value="Genomic_DNA"/>
</dbReference>
<dbReference type="RefSeq" id="WP_058477279.1">
    <property type="nucleotide sequence ID" value="NZ_CAAAIO010000024.1"/>
</dbReference>
<dbReference type="EMBL" id="LNYZ01000013">
    <property type="protein sequence ID" value="KTD77367.1"/>
    <property type="molecule type" value="Genomic_DNA"/>
</dbReference>
<dbReference type="STRING" id="460.Lstg_1724"/>
<evidence type="ECO:0000313" key="4">
    <source>
        <dbReference type="Proteomes" id="UP000255110"/>
    </source>
</evidence>
<protein>
    <submittedName>
        <fullName evidence="2">Uncharacterized protein</fullName>
    </submittedName>
</protein>
<dbReference type="OrthoDB" id="5653138at2"/>
<accession>A0A378L6A4</accession>
<sequence length="339" mass="39195">MEGKIEGSLAPTQNPLSLFEFKTKFTSHMQKCAISKLNFENRIGSPELKNNHDALIELHEQMIATINEHVAIYQEQFKEAEHYEHDKDELQRRVTTQIDRQNKYLEKLQLQLPQIHSLKFLFSLNPSELFQEAIKNKHSVLLITQTPELIAKIANYQITHITHQDREIVHSLASILATREYTFETPNIFAALKQQVQDEADTQFIAAKENEAINHLLLQIKRYLDKKIDKALEGNSNPWALGYFGSNHKVNRGDKKVPVPQGVYELKGHLDQLGTLTPIEVLTKMQNTLHIKNVENKDESLFKQFKRLISYLFGYSQSQETTKEYEFLEQVTAGKQSIP</sequence>
<proteinExistence type="predicted"/>
<organism evidence="2 4">
    <name type="scientific">Legionella steigerwaltii</name>
    <dbReference type="NCBI Taxonomy" id="460"/>
    <lineage>
        <taxon>Bacteria</taxon>
        <taxon>Pseudomonadati</taxon>
        <taxon>Pseudomonadota</taxon>
        <taxon>Gammaproteobacteria</taxon>
        <taxon>Legionellales</taxon>
        <taxon>Legionellaceae</taxon>
        <taxon>Legionella</taxon>
    </lineage>
</organism>
<keyword evidence="3" id="KW-1185">Reference proteome</keyword>
<evidence type="ECO:0000313" key="1">
    <source>
        <dbReference type="EMBL" id="KTD77367.1"/>
    </source>
</evidence>
<evidence type="ECO:0000313" key="2">
    <source>
        <dbReference type="EMBL" id="STY22247.1"/>
    </source>
</evidence>
<evidence type="ECO:0000313" key="3">
    <source>
        <dbReference type="Proteomes" id="UP000054820"/>
    </source>
</evidence>
<reference evidence="1 3" key="1">
    <citation type="submission" date="2015-11" db="EMBL/GenBank/DDBJ databases">
        <title>Genomic analysis of 38 Legionella species identifies large and diverse effector repertoires.</title>
        <authorList>
            <person name="Burstein D."/>
            <person name="Amaro F."/>
            <person name="Zusman T."/>
            <person name="Lifshitz Z."/>
            <person name="Cohen O."/>
            <person name="Gilbert J.A."/>
            <person name="Pupko T."/>
            <person name="Shuman H.A."/>
            <person name="Segal G."/>
        </authorList>
    </citation>
    <scope>NUCLEOTIDE SEQUENCE [LARGE SCALE GENOMIC DNA]</scope>
    <source>
        <strain evidence="1 3">SC-18-C9</strain>
    </source>
</reference>
<dbReference type="Proteomes" id="UP000255110">
    <property type="component" value="Unassembled WGS sequence"/>
</dbReference>
<reference evidence="2 4" key="2">
    <citation type="submission" date="2018-06" db="EMBL/GenBank/DDBJ databases">
        <authorList>
            <consortium name="Pathogen Informatics"/>
            <person name="Doyle S."/>
        </authorList>
    </citation>
    <scope>NUCLEOTIDE SEQUENCE [LARGE SCALE GENOMIC DNA]</scope>
    <source>
        <strain evidence="2 4">NCTC11991</strain>
    </source>
</reference>
<dbReference type="AlphaFoldDB" id="A0A378L6A4"/>
<dbReference type="Proteomes" id="UP000054820">
    <property type="component" value="Unassembled WGS sequence"/>
</dbReference>